<feature type="compositionally biased region" description="Polar residues" evidence="1">
    <location>
        <begin position="909"/>
        <end position="927"/>
    </location>
</feature>
<comment type="caution">
    <text evidence="2">The sequence shown here is derived from an EMBL/GenBank/DDBJ whole genome shotgun (WGS) entry which is preliminary data.</text>
</comment>
<gene>
    <name evidence="2" type="ORF">M9Y10_002730</name>
</gene>
<sequence>MTLDNEKFISKLKKSEILLLPGFDASDKKTKLADLKAKLHNNVHYSLKKTGARVKDYIAAYNKRDEIKQQQIENVKKADEKISINKKFERGIYQEINKIKVQARKVYDKFVHNDKDVIDYRNNEDIQKLLEIGDIIDDVYINLNKEYDTIEQLNRISKKTEDEYIKLFKNKFGFKPKVCDIFYLANQKTESVLKDARVDIQRILKYLNAKTVPKTYKPKIDKLKIELLNAPDDKKEEVKNEEEDEIDDEFFEAARKRGQQQVEETIKNIKASHHDKTIKSQPSEPVKSKAKPNVIKTSQIKTAKPKDERQKIIDEIVNVRNEAKTKTDKSYGDDFDESVRHTKRYKTQMKNNYITLFKNKFGIKPSKFKHLETDEIDFDDDVDDIMKHKSKPTKTKTTKPKVAKTSKPKPQAEPKSIDDDSDEPTVDDYANETQFKNYKQIQQTFPDVDRDIINEIYWSFAQIAHLYIDRCSTNEKERLRKLKKLVIHKVEESATKEPATINAILTCLSMMLAFNKLWKKDKSKMFDSYQLNEWLPASYFSFKSAKNFDKSFTNDMLYPEYRYFMSISLHDIDTEIKKSVEKQYGFFIDDLGNKATLDNKTSKSDDEQTFYEPVSESSVKPKPKVEPAPAPKLVQEINHESSVKPEPKPVMPTKIKSSMILESEPLKKIKMIPTKTVSSIAEEQLEQKLEEKRKKFNLAPQPDNDEDFLKIKQFNYKKLNRKIYSSIDFEIQDVITGAALVCDDKYQKLMKKTKIDNKDRKSEKWKSLFNEIYVDEYEYRFGIKPLKIPKHDIVLNGGMLDTTISYVDKNDIKHVFNHRLNNPIPSHVKREAEEKAKREEEKAKREAEEKARIEAEQQRLQELFVNSKLNELKSSPPPKLKSDFEPVKPPSQLPTIEDKPFEDMESAGSIDNSSLQTQQQETYNNFMNPDFDDEFASDEYDYEFDHVI</sequence>
<name>A0ABR2LAK8_9EUKA</name>
<feature type="region of interest" description="Disordered" evidence="1">
    <location>
        <begin position="822"/>
        <end position="853"/>
    </location>
</feature>
<protein>
    <submittedName>
        <fullName evidence="2">Uncharacterized protein</fullName>
    </submittedName>
</protein>
<feature type="compositionally biased region" description="Acidic residues" evidence="1">
    <location>
        <begin position="419"/>
        <end position="428"/>
    </location>
</feature>
<feature type="region of interest" description="Disordered" evidence="1">
    <location>
        <begin position="271"/>
        <end position="292"/>
    </location>
</feature>
<evidence type="ECO:0000256" key="1">
    <source>
        <dbReference type="SAM" id="MobiDB-lite"/>
    </source>
</evidence>
<feature type="compositionally biased region" description="Basic residues" evidence="1">
    <location>
        <begin position="389"/>
        <end position="407"/>
    </location>
</feature>
<feature type="region of interest" description="Disordered" evidence="1">
    <location>
        <begin position="389"/>
        <end position="428"/>
    </location>
</feature>
<feature type="region of interest" description="Disordered" evidence="1">
    <location>
        <begin position="599"/>
        <end position="629"/>
    </location>
</feature>
<accession>A0ABR2LAK8</accession>
<dbReference type="EMBL" id="JAPFFF010000001">
    <property type="protein sequence ID" value="KAK8900403.1"/>
    <property type="molecule type" value="Genomic_DNA"/>
</dbReference>
<feature type="compositionally biased region" description="Basic and acidic residues" evidence="1">
    <location>
        <begin position="828"/>
        <end position="853"/>
    </location>
</feature>
<evidence type="ECO:0000313" key="2">
    <source>
        <dbReference type="EMBL" id="KAK8900403.1"/>
    </source>
</evidence>
<evidence type="ECO:0000313" key="3">
    <source>
        <dbReference type="Proteomes" id="UP001470230"/>
    </source>
</evidence>
<keyword evidence="3" id="KW-1185">Reference proteome</keyword>
<dbReference type="Proteomes" id="UP001470230">
    <property type="component" value="Unassembled WGS sequence"/>
</dbReference>
<proteinExistence type="predicted"/>
<organism evidence="2 3">
    <name type="scientific">Tritrichomonas musculus</name>
    <dbReference type="NCBI Taxonomy" id="1915356"/>
    <lineage>
        <taxon>Eukaryota</taxon>
        <taxon>Metamonada</taxon>
        <taxon>Parabasalia</taxon>
        <taxon>Tritrichomonadida</taxon>
        <taxon>Tritrichomonadidae</taxon>
        <taxon>Tritrichomonas</taxon>
    </lineage>
</organism>
<feature type="region of interest" description="Disordered" evidence="1">
    <location>
        <begin position="871"/>
        <end position="934"/>
    </location>
</feature>
<reference evidence="2 3" key="1">
    <citation type="submission" date="2024-04" db="EMBL/GenBank/DDBJ databases">
        <title>Tritrichomonas musculus Genome.</title>
        <authorList>
            <person name="Alves-Ferreira E."/>
            <person name="Grigg M."/>
            <person name="Lorenzi H."/>
            <person name="Galac M."/>
        </authorList>
    </citation>
    <scope>NUCLEOTIDE SEQUENCE [LARGE SCALE GENOMIC DNA]</scope>
    <source>
        <strain evidence="2 3">EAF2021</strain>
    </source>
</reference>